<sequence length="654" mass="71595">MEAKLKTPTCNRCKIRKIRCDGLSSCYTCATAGASCEYDDDSKDGRSASELRKGAACLTCRRKKKKCDGKFPCRTCAAARKKINCEYPDGIVVTVALEESHGDVLRMPADSVSSLDSTIRDNTTVTLPFTPSGTPESAHSSSSTGSPPYITIPVDMLDPPDTIVDICDIQSPSPFALPEAGAPHSSTYITLAELTQARNDFIEDTVKRGLDASTLISQAQDDEMRDTESPSQADDSSELAHSPYFQVEAPAPGSNNEDELTQIRKLFLSHRIQLGLSVMDCGLEALANGSIAKSTCTNSTLHPVLLHACQLMGYMLARHLQRNTWFCLPGQSEREAEQTRLALASLHQLGRGPCPLAYLQTSTLLVLYFFNKGDIARSRSILCKASQIVLDHDLDTTMLYAGPLVPAAPAKAMSTAFKSTLATRAEEGQAALSQLIYLDLSQRLLLQLPSVIAPQVYTHFKTVISRPNAQAEINYVRAKSAFLLFEAQELAAEWSQSGLAADQVTAWQTRYWDLMEALDAHRSFLTLTLTRVAFCPAYHTLGLSLKVCVVLVLTGLSVLHTLFSADQIELRRKKYEAIAEIINISATFSEEDCEYLDPILSVCWTAIIGTLDHCIALGPEAVTQSMHDIPAMASTIRQRNKTLQRVLPFALDMP</sequence>
<keyword evidence="4" id="KW-0804">Transcription</keyword>
<evidence type="ECO:0000256" key="3">
    <source>
        <dbReference type="ARBA" id="ARBA00023015"/>
    </source>
</evidence>
<feature type="region of interest" description="Disordered" evidence="6">
    <location>
        <begin position="125"/>
        <end position="147"/>
    </location>
</feature>
<dbReference type="InterPro" id="IPR001138">
    <property type="entry name" value="Zn2Cys6_DnaBD"/>
</dbReference>
<evidence type="ECO:0000313" key="9">
    <source>
        <dbReference type="Proteomes" id="UP001221757"/>
    </source>
</evidence>
<dbReference type="SUPFAM" id="SSF57701">
    <property type="entry name" value="Zn2/Cys6 DNA-binding domain"/>
    <property type="match status" value="2"/>
</dbReference>
<feature type="domain" description="Zn(2)-C6 fungal-type" evidence="7">
    <location>
        <begin position="56"/>
        <end position="87"/>
    </location>
</feature>
<dbReference type="InterPro" id="IPR036864">
    <property type="entry name" value="Zn2-C6_fun-type_DNA-bd_sf"/>
</dbReference>
<dbReference type="EMBL" id="JARKIE010000276">
    <property type="protein sequence ID" value="KAJ7658893.1"/>
    <property type="molecule type" value="Genomic_DNA"/>
</dbReference>
<dbReference type="InterPro" id="IPR050815">
    <property type="entry name" value="TF_fung"/>
</dbReference>
<dbReference type="Pfam" id="PF00172">
    <property type="entry name" value="Zn_clus"/>
    <property type="match status" value="2"/>
</dbReference>
<dbReference type="CDD" id="cd00067">
    <property type="entry name" value="GAL4"/>
    <property type="match status" value="2"/>
</dbReference>
<feature type="region of interest" description="Disordered" evidence="6">
    <location>
        <begin position="216"/>
        <end position="238"/>
    </location>
</feature>
<dbReference type="GO" id="GO:0008270">
    <property type="term" value="F:zinc ion binding"/>
    <property type="evidence" value="ECO:0007669"/>
    <property type="project" value="InterPro"/>
</dbReference>
<keyword evidence="9" id="KW-1185">Reference proteome</keyword>
<dbReference type="GO" id="GO:0005634">
    <property type="term" value="C:nucleus"/>
    <property type="evidence" value="ECO:0007669"/>
    <property type="project" value="UniProtKB-SubCell"/>
</dbReference>
<proteinExistence type="predicted"/>
<evidence type="ECO:0000256" key="6">
    <source>
        <dbReference type="SAM" id="MobiDB-lite"/>
    </source>
</evidence>
<reference evidence="8" key="1">
    <citation type="submission" date="2023-03" db="EMBL/GenBank/DDBJ databases">
        <title>Massive genome expansion in bonnet fungi (Mycena s.s.) driven by repeated elements and novel gene families across ecological guilds.</title>
        <authorList>
            <consortium name="Lawrence Berkeley National Laboratory"/>
            <person name="Harder C.B."/>
            <person name="Miyauchi S."/>
            <person name="Viragh M."/>
            <person name="Kuo A."/>
            <person name="Thoen E."/>
            <person name="Andreopoulos B."/>
            <person name="Lu D."/>
            <person name="Skrede I."/>
            <person name="Drula E."/>
            <person name="Henrissat B."/>
            <person name="Morin E."/>
            <person name="Kohler A."/>
            <person name="Barry K."/>
            <person name="LaButti K."/>
            <person name="Morin E."/>
            <person name="Salamov A."/>
            <person name="Lipzen A."/>
            <person name="Mereny Z."/>
            <person name="Hegedus B."/>
            <person name="Baldrian P."/>
            <person name="Stursova M."/>
            <person name="Weitz H."/>
            <person name="Taylor A."/>
            <person name="Grigoriev I.V."/>
            <person name="Nagy L.G."/>
            <person name="Martin F."/>
            <person name="Kauserud H."/>
        </authorList>
    </citation>
    <scope>NUCLEOTIDE SEQUENCE</scope>
    <source>
        <strain evidence="8">CBHHK067</strain>
    </source>
</reference>
<accession>A0AAD7CQW2</accession>
<dbReference type="Proteomes" id="UP001221757">
    <property type="component" value="Unassembled WGS sequence"/>
</dbReference>
<evidence type="ECO:0000313" key="8">
    <source>
        <dbReference type="EMBL" id="KAJ7658893.1"/>
    </source>
</evidence>
<feature type="compositionally biased region" description="Low complexity" evidence="6">
    <location>
        <begin position="131"/>
        <end position="147"/>
    </location>
</feature>
<comment type="subcellular location">
    <subcellularLocation>
        <location evidence="1">Nucleus</location>
    </subcellularLocation>
</comment>
<name>A0AAD7CQW2_MYCRO</name>
<evidence type="ECO:0000256" key="1">
    <source>
        <dbReference type="ARBA" id="ARBA00004123"/>
    </source>
</evidence>
<evidence type="ECO:0000256" key="4">
    <source>
        <dbReference type="ARBA" id="ARBA00023163"/>
    </source>
</evidence>
<dbReference type="PROSITE" id="PS50048">
    <property type="entry name" value="ZN2_CY6_FUNGAL_2"/>
    <property type="match status" value="2"/>
</dbReference>
<keyword evidence="2" id="KW-0479">Metal-binding</keyword>
<protein>
    <recommendedName>
        <fullName evidence="7">Zn(2)-C6 fungal-type domain-containing protein</fullName>
    </recommendedName>
</protein>
<dbReference type="PANTHER" id="PTHR47338:SF20">
    <property type="entry name" value="ZN(II)2CYS6 TRANSCRIPTION FACTOR (EUROFUNG)"/>
    <property type="match status" value="1"/>
</dbReference>
<evidence type="ECO:0000256" key="2">
    <source>
        <dbReference type="ARBA" id="ARBA00022723"/>
    </source>
</evidence>
<dbReference type="GO" id="GO:0000981">
    <property type="term" value="F:DNA-binding transcription factor activity, RNA polymerase II-specific"/>
    <property type="evidence" value="ECO:0007669"/>
    <property type="project" value="InterPro"/>
</dbReference>
<comment type="caution">
    <text evidence="8">The sequence shown here is derived from an EMBL/GenBank/DDBJ whole genome shotgun (WGS) entry which is preliminary data.</text>
</comment>
<evidence type="ECO:0000256" key="5">
    <source>
        <dbReference type="ARBA" id="ARBA00023242"/>
    </source>
</evidence>
<organism evidence="8 9">
    <name type="scientific">Mycena rosella</name>
    <name type="common">Pink bonnet</name>
    <name type="synonym">Agaricus rosellus</name>
    <dbReference type="NCBI Taxonomy" id="1033263"/>
    <lineage>
        <taxon>Eukaryota</taxon>
        <taxon>Fungi</taxon>
        <taxon>Dikarya</taxon>
        <taxon>Basidiomycota</taxon>
        <taxon>Agaricomycotina</taxon>
        <taxon>Agaricomycetes</taxon>
        <taxon>Agaricomycetidae</taxon>
        <taxon>Agaricales</taxon>
        <taxon>Marasmiineae</taxon>
        <taxon>Mycenaceae</taxon>
        <taxon>Mycena</taxon>
    </lineage>
</organism>
<dbReference type="Gene3D" id="4.10.240.10">
    <property type="entry name" value="Zn(2)-C6 fungal-type DNA-binding domain"/>
    <property type="match status" value="2"/>
</dbReference>
<feature type="domain" description="Zn(2)-C6 fungal-type" evidence="7">
    <location>
        <begin position="9"/>
        <end position="38"/>
    </location>
</feature>
<keyword evidence="5" id="KW-0539">Nucleus</keyword>
<dbReference type="PROSITE" id="PS00463">
    <property type="entry name" value="ZN2_CY6_FUNGAL_1"/>
    <property type="match status" value="2"/>
</dbReference>
<dbReference type="SMART" id="SM00066">
    <property type="entry name" value="GAL4"/>
    <property type="match status" value="2"/>
</dbReference>
<gene>
    <name evidence="8" type="ORF">B0H17DRAFT_345218</name>
</gene>
<dbReference type="PANTHER" id="PTHR47338">
    <property type="entry name" value="ZN(II)2CYS6 TRANSCRIPTION FACTOR (EUROFUNG)-RELATED"/>
    <property type="match status" value="1"/>
</dbReference>
<dbReference type="AlphaFoldDB" id="A0AAD7CQW2"/>
<evidence type="ECO:0000259" key="7">
    <source>
        <dbReference type="PROSITE" id="PS50048"/>
    </source>
</evidence>
<keyword evidence="3" id="KW-0805">Transcription regulation</keyword>